<keyword evidence="1" id="KW-0472">Membrane</keyword>
<evidence type="ECO:0000256" key="1">
    <source>
        <dbReference type="SAM" id="Phobius"/>
    </source>
</evidence>
<evidence type="ECO:0000313" key="3">
    <source>
        <dbReference type="Proteomes" id="UP000295468"/>
    </source>
</evidence>
<name>A0A4R6TKR2_9FLAO</name>
<keyword evidence="1" id="KW-1133">Transmembrane helix</keyword>
<organism evidence="2 3">
    <name type="scientific">Zeaxanthinibacter enoshimensis</name>
    <dbReference type="NCBI Taxonomy" id="392009"/>
    <lineage>
        <taxon>Bacteria</taxon>
        <taxon>Pseudomonadati</taxon>
        <taxon>Bacteroidota</taxon>
        <taxon>Flavobacteriia</taxon>
        <taxon>Flavobacteriales</taxon>
        <taxon>Flavobacteriaceae</taxon>
        <taxon>Zeaxanthinibacter</taxon>
    </lineage>
</organism>
<evidence type="ECO:0000313" key="2">
    <source>
        <dbReference type="EMBL" id="TDQ31062.1"/>
    </source>
</evidence>
<dbReference type="Proteomes" id="UP000295468">
    <property type="component" value="Unassembled WGS sequence"/>
</dbReference>
<accession>A0A4R6TKR2</accession>
<dbReference type="AlphaFoldDB" id="A0A4R6TKR2"/>
<proteinExistence type="predicted"/>
<keyword evidence="3" id="KW-1185">Reference proteome</keyword>
<feature type="transmembrane region" description="Helical" evidence="1">
    <location>
        <begin position="12"/>
        <end position="41"/>
    </location>
</feature>
<sequence>MKNYTVNLPQVFYFLASVTLLVYILIVAKVILIPLFFSFFLH</sequence>
<reference evidence="2 3" key="1">
    <citation type="submission" date="2019-03" db="EMBL/GenBank/DDBJ databases">
        <title>Genomic Encyclopedia of Archaeal and Bacterial Type Strains, Phase II (KMG-II): from individual species to whole genera.</title>
        <authorList>
            <person name="Goeker M."/>
        </authorList>
    </citation>
    <scope>NUCLEOTIDE SEQUENCE [LARGE SCALE GENOMIC DNA]</scope>
    <source>
        <strain evidence="2 3">DSM 18435</strain>
    </source>
</reference>
<keyword evidence="1" id="KW-0812">Transmembrane</keyword>
<comment type="caution">
    <text evidence="2">The sequence shown here is derived from an EMBL/GenBank/DDBJ whole genome shotgun (WGS) entry which is preliminary data.</text>
</comment>
<protein>
    <submittedName>
        <fullName evidence="2">Uncharacterized protein</fullName>
    </submittedName>
</protein>
<gene>
    <name evidence="2" type="ORF">CLV82_1763</name>
</gene>
<dbReference type="EMBL" id="SNYI01000002">
    <property type="protein sequence ID" value="TDQ31062.1"/>
    <property type="molecule type" value="Genomic_DNA"/>
</dbReference>